<evidence type="ECO:0000259" key="5">
    <source>
        <dbReference type="SMART" id="SM00829"/>
    </source>
</evidence>
<feature type="domain" description="Enoyl reductase (ER)" evidence="5">
    <location>
        <begin position="8"/>
        <end position="278"/>
    </location>
</feature>
<organism evidence="6 7">
    <name type="scientific">Cercospora kikuchii</name>
    <dbReference type="NCBI Taxonomy" id="84275"/>
    <lineage>
        <taxon>Eukaryota</taxon>
        <taxon>Fungi</taxon>
        <taxon>Dikarya</taxon>
        <taxon>Ascomycota</taxon>
        <taxon>Pezizomycotina</taxon>
        <taxon>Dothideomycetes</taxon>
        <taxon>Dothideomycetidae</taxon>
        <taxon>Mycosphaerellales</taxon>
        <taxon>Mycosphaerellaceae</taxon>
        <taxon>Cercospora</taxon>
    </lineage>
</organism>
<dbReference type="InterPro" id="IPR047122">
    <property type="entry name" value="Trans-enoyl_RdTase-like"/>
</dbReference>
<evidence type="ECO:0000256" key="3">
    <source>
        <dbReference type="ARBA" id="ARBA00023002"/>
    </source>
</evidence>
<feature type="region of interest" description="Disordered" evidence="4">
    <location>
        <begin position="283"/>
        <end position="304"/>
    </location>
</feature>
<dbReference type="InterPro" id="IPR036291">
    <property type="entry name" value="NAD(P)-bd_dom_sf"/>
</dbReference>
<accession>A0A9P3CJT5</accession>
<dbReference type="PANTHER" id="PTHR45348:SF2">
    <property type="entry name" value="ZINC-TYPE ALCOHOL DEHYDROGENASE-LIKE PROTEIN C2E1P3.01"/>
    <property type="match status" value="1"/>
</dbReference>
<gene>
    <name evidence="6" type="ORF">CKM354_000725700</name>
</gene>
<evidence type="ECO:0000313" key="7">
    <source>
        <dbReference type="Proteomes" id="UP000825890"/>
    </source>
</evidence>
<dbReference type="InterPro" id="IPR013154">
    <property type="entry name" value="ADH-like_N"/>
</dbReference>
<sequence length="304" mass="32657">MNNEENFGLIRQSAGQATVQRIPIPELRDGYILVRTVAIALNPTDHTSLDAAGASGTLVGCDYAGVVVKVGKGVTRSFQAGDRIAGFAHGANDAYPEGGAFARYIVVKGDLQLHIPDNVDFEAAASIGVAIGTRSIAMQLAAQLGYSVTTSCSAKHFDLLRERGAKLLYDYRAPSVGEDIRAATKNKLNIACPREDVKSVSFLGYSMTGERYVYEGEGIPAQPEDFVLGRQYMGIAEKLWAGGQLKMHPQRVGSEGLYGALAGMQEMREGKASGEKLVYRIEDTPWPEADPSSGRNARDGKLLI</sequence>
<evidence type="ECO:0000256" key="4">
    <source>
        <dbReference type="SAM" id="MobiDB-lite"/>
    </source>
</evidence>
<dbReference type="Gene3D" id="3.40.50.720">
    <property type="entry name" value="NAD(P)-binding Rossmann-like Domain"/>
    <property type="match status" value="2"/>
</dbReference>
<keyword evidence="7" id="KW-1185">Reference proteome</keyword>
<comment type="similarity">
    <text evidence="1">Belongs to the zinc-containing alcohol dehydrogenase family.</text>
</comment>
<name>A0A9P3CJT5_9PEZI</name>
<dbReference type="InterPro" id="IPR020843">
    <property type="entry name" value="ER"/>
</dbReference>
<dbReference type="GO" id="GO:0016651">
    <property type="term" value="F:oxidoreductase activity, acting on NAD(P)H"/>
    <property type="evidence" value="ECO:0007669"/>
    <property type="project" value="InterPro"/>
</dbReference>
<dbReference type="RefSeq" id="XP_044658535.1">
    <property type="nucleotide sequence ID" value="XM_044802600.1"/>
</dbReference>
<dbReference type="SUPFAM" id="SSF51735">
    <property type="entry name" value="NAD(P)-binding Rossmann-fold domains"/>
    <property type="match status" value="1"/>
</dbReference>
<evidence type="ECO:0000313" key="6">
    <source>
        <dbReference type="EMBL" id="GIZ44048.1"/>
    </source>
</evidence>
<dbReference type="AlphaFoldDB" id="A0A9P3CJT5"/>
<dbReference type="Proteomes" id="UP000825890">
    <property type="component" value="Unassembled WGS sequence"/>
</dbReference>
<dbReference type="Gene3D" id="3.90.180.10">
    <property type="entry name" value="Medium-chain alcohol dehydrogenases, catalytic domain"/>
    <property type="match status" value="2"/>
</dbReference>
<dbReference type="InterPro" id="IPR011032">
    <property type="entry name" value="GroES-like_sf"/>
</dbReference>
<reference evidence="6 7" key="1">
    <citation type="submission" date="2021-01" db="EMBL/GenBank/DDBJ databases">
        <title>Cercospora kikuchii MAFF 305040 whole genome shotgun sequence.</title>
        <authorList>
            <person name="Kashiwa T."/>
            <person name="Suzuki T."/>
        </authorList>
    </citation>
    <scope>NUCLEOTIDE SEQUENCE [LARGE SCALE GENOMIC DNA]</scope>
    <source>
        <strain evidence="6 7">MAFF 305040</strain>
    </source>
</reference>
<protein>
    <recommendedName>
        <fullName evidence="5">Enoyl reductase (ER) domain-containing protein</fullName>
    </recommendedName>
</protein>
<dbReference type="GeneID" id="68292832"/>
<dbReference type="EMBL" id="BOLY01000004">
    <property type="protein sequence ID" value="GIZ44048.1"/>
    <property type="molecule type" value="Genomic_DNA"/>
</dbReference>
<comment type="subunit">
    <text evidence="2">Monomer.</text>
</comment>
<evidence type="ECO:0000256" key="1">
    <source>
        <dbReference type="ARBA" id="ARBA00008072"/>
    </source>
</evidence>
<comment type="caution">
    <text evidence="6">The sequence shown here is derived from an EMBL/GenBank/DDBJ whole genome shotgun (WGS) entry which is preliminary data.</text>
</comment>
<dbReference type="PANTHER" id="PTHR45348">
    <property type="entry name" value="HYPOTHETICAL OXIDOREDUCTASE (EUROFUNG)"/>
    <property type="match status" value="1"/>
</dbReference>
<evidence type="ECO:0000256" key="2">
    <source>
        <dbReference type="ARBA" id="ARBA00011245"/>
    </source>
</evidence>
<proteinExistence type="inferred from homology"/>
<dbReference type="SUPFAM" id="SSF50129">
    <property type="entry name" value="GroES-like"/>
    <property type="match status" value="1"/>
</dbReference>
<dbReference type="Pfam" id="PF08240">
    <property type="entry name" value="ADH_N"/>
    <property type="match status" value="1"/>
</dbReference>
<keyword evidence="3" id="KW-0560">Oxidoreductase</keyword>
<dbReference type="OrthoDB" id="48317at2759"/>
<dbReference type="SMART" id="SM00829">
    <property type="entry name" value="PKS_ER"/>
    <property type="match status" value="1"/>
</dbReference>
<dbReference type="CDD" id="cd08249">
    <property type="entry name" value="enoyl_reductase_like"/>
    <property type="match status" value="1"/>
</dbReference>